<dbReference type="AlphaFoldDB" id="A0A4Y3RI81"/>
<evidence type="ECO:0000313" key="2">
    <source>
        <dbReference type="EMBL" id="GEB57392.1"/>
    </source>
</evidence>
<dbReference type="RefSeq" id="WP_308699057.1">
    <property type="nucleotide sequence ID" value="NZ_BJMN01000018.1"/>
</dbReference>
<keyword evidence="3" id="KW-1185">Reference proteome</keyword>
<comment type="caution">
    <text evidence="2">The sequence shown here is derived from an EMBL/GenBank/DDBJ whole genome shotgun (WGS) entry which is preliminary data.</text>
</comment>
<keyword evidence="1" id="KW-0812">Transmembrane</keyword>
<feature type="transmembrane region" description="Helical" evidence="1">
    <location>
        <begin position="32"/>
        <end position="55"/>
    </location>
</feature>
<organism evidence="2 3">
    <name type="scientific">Streptomyces gardneri</name>
    <dbReference type="NCBI Taxonomy" id="66892"/>
    <lineage>
        <taxon>Bacteria</taxon>
        <taxon>Bacillati</taxon>
        <taxon>Actinomycetota</taxon>
        <taxon>Actinomycetes</taxon>
        <taxon>Kitasatosporales</taxon>
        <taxon>Streptomycetaceae</taxon>
        <taxon>Streptomyces</taxon>
    </lineage>
</organism>
<gene>
    <name evidence="2" type="ORF">SGA01_29970</name>
</gene>
<evidence type="ECO:0000313" key="3">
    <source>
        <dbReference type="Proteomes" id="UP000315226"/>
    </source>
</evidence>
<dbReference type="Proteomes" id="UP000315226">
    <property type="component" value="Unassembled WGS sequence"/>
</dbReference>
<dbReference type="EMBL" id="BJMN01000018">
    <property type="protein sequence ID" value="GEB57392.1"/>
    <property type="molecule type" value="Genomic_DNA"/>
</dbReference>
<keyword evidence="1" id="KW-0472">Membrane</keyword>
<reference evidence="2 3" key="1">
    <citation type="submission" date="2019-06" db="EMBL/GenBank/DDBJ databases">
        <title>Whole genome shotgun sequence of Streptomyces gardneri NBRC 12865.</title>
        <authorList>
            <person name="Hosoyama A."/>
            <person name="Uohara A."/>
            <person name="Ohji S."/>
            <person name="Ichikawa N."/>
        </authorList>
    </citation>
    <scope>NUCLEOTIDE SEQUENCE [LARGE SCALE GENOMIC DNA]</scope>
    <source>
        <strain evidence="2 3">NBRC 12865</strain>
    </source>
</reference>
<protein>
    <submittedName>
        <fullName evidence="2">Uncharacterized protein</fullName>
    </submittedName>
</protein>
<proteinExistence type="predicted"/>
<accession>A0A4Y3RI81</accession>
<keyword evidence="1" id="KW-1133">Transmembrane helix</keyword>
<evidence type="ECO:0000256" key="1">
    <source>
        <dbReference type="SAM" id="Phobius"/>
    </source>
</evidence>
<sequence>MHQNRPAPADPVPANMNLPDLPVDELLNQLRAALGAAAPYLVALGVLGAAVWVWWTIRRAALVREALADRVQVEVIPTATFDPGEGEVGRWARQLGRVHYAADGIPARGSAVRLRYTALEGKMRCFIEGPAAAAAVLNMPGFAEVEVRTQHGQADILPVRFTGPGGTP</sequence>
<name>A0A4Y3RI81_9ACTN</name>